<evidence type="ECO:0000259" key="3">
    <source>
        <dbReference type="PROSITE" id="PS51029"/>
    </source>
</evidence>
<dbReference type="Proteomes" id="UP001381693">
    <property type="component" value="Unassembled WGS sequence"/>
</dbReference>
<proteinExistence type="predicted"/>
<feature type="region of interest" description="Disordered" evidence="2">
    <location>
        <begin position="330"/>
        <end position="364"/>
    </location>
</feature>
<accession>A0AAN8ZYI5</accession>
<evidence type="ECO:0000313" key="5">
    <source>
        <dbReference type="EMBL" id="KAK7073341.1"/>
    </source>
</evidence>
<evidence type="ECO:0000313" key="6">
    <source>
        <dbReference type="Proteomes" id="UP001381693"/>
    </source>
</evidence>
<dbReference type="InterPro" id="IPR004210">
    <property type="entry name" value="BESS_motif"/>
</dbReference>
<dbReference type="PROSITE" id="PS51031">
    <property type="entry name" value="BESS"/>
    <property type="match status" value="1"/>
</dbReference>
<name>A0AAN8ZYI5_HALRR</name>
<sequence>MVGRWSESDTLKFIYFYRLHDCLWNSKSEYYTNKTARQRAYMEIVEQMNIDSFDVRGVKVKIKNLRAHYFTERKKARIAIAIGNYYEPTVYWFREMDSFLKHTLTDMHQQQPEVITADSIYDSSCIYENGNGDMDEDSLDKPLPVFHLPDGALRPKPKSKKTASKKPSGTAPQKKKQSTNQPEQDEFEVFGRSVAAQLRKLSLSRAMTAQTRIQVILTEERLQDLESNSPPPTPIETSSAASENNAGENLYLPEHVPRGSLEPDISMTTSVGSFHDSLDNSTNQSIPSIDETFEETKPVFENASLLSSNMNSTDQDIKPVFKDISLSFDNPHIRKEPEPEPEPEPEVELPYERPKPACKKKKRLVEQMDKVDEERPKLTVREIHIKPEFDVITLDEDDPLADTS</sequence>
<evidence type="ECO:0000259" key="4">
    <source>
        <dbReference type="PROSITE" id="PS51031"/>
    </source>
</evidence>
<keyword evidence="6" id="KW-1185">Reference proteome</keyword>
<organism evidence="5 6">
    <name type="scientific">Halocaridina rubra</name>
    <name type="common">Hawaiian red shrimp</name>
    <dbReference type="NCBI Taxonomy" id="373956"/>
    <lineage>
        <taxon>Eukaryota</taxon>
        <taxon>Metazoa</taxon>
        <taxon>Ecdysozoa</taxon>
        <taxon>Arthropoda</taxon>
        <taxon>Crustacea</taxon>
        <taxon>Multicrustacea</taxon>
        <taxon>Malacostraca</taxon>
        <taxon>Eumalacostraca</taxon>
        <taxon>Eucarida</taxon>
        <taxon>Decapoda</taxon>
        <taxon>Pleocyemata</taxon>
        <taxon>Caridea</taxon>
        <taxon>Atyoidea</taxon>
        <taxon>Atyidae</taxon>
        <taxon>Halocaridina</taxon>
    </lineage>
</organism>
<feature type="domain" description="MADF" evidence="3">
    <location>
        <begin position="12"/>
        <end position="105"/>
    </location>
</feature>
<dbReference type="EMBL" id="JAXCGZ010013218">
    <property type="protein sequence ID" value="KAK7073341.1"/>
    <property type="molecule type" value="Genomic_DNA"/>
</dbReference>
<dbReference type="SMART" id="SM00595">
    <property type="entry name" value="MADF"/>
    <property type="match status" value="1"/>
</dbReference>
<evidence type="ECO:0008006" key="7">
    <source>
        <dbReference type="Google" id="ProtNLM"/>
    </source>
</evidence>
<dbReference type="GO" id="GO:0003677">
    <property type="term" value="F:DNA binding"/>
    <property type="evidence" value="ECO:0007669"/>
    <property type="project" value="InterPro"/>
</dbReference>
<comment type="caution">
    <text evidence="5">The sequence shown here is derived from an EMBL/GenBank/DDBJ whole genome shotgun (WGS) entry which is preliminary data.</text>
</comment>
<feature type="compositionally biased region" description="Basic residues" evidence="2">
    <location>
        <begin position="155"/>
        <end position="164"/>
    </location>
</feature>
<feature type="domain" description="BESS" evidence="4">
    <location>
        <begin position="184"/>
        <end position="223"/>
    </location>
</feature>
<feature type="region of interest" description="Disordered" evidence="2">
    <location>
        <begin position="222"/>
        <end position="243"/>
    </location>
</feature>
<evidence type="ECO:0000256" key="1">
    <source>
        <dbReference type="PROSITE-ProRule" id="PRU00371"/>
    </source>
</evidence>
<dbReference type="PROSITE" id="PS51029">
    <property type="entry name" value="MADF"/>
    <property type="match status" value="1"/>
</dbReference>
<dbReference type="PANTHER" id="PTHR21505:SF8">
    <property type="entry name" value="DPT-YFP REPRESSOR BY OVEREXPRESSION, ISOFORM D-RELATED"/>
    <property type="match status" value="1"/>
</dbReference>
<protein>
    <recommendedName>
        <fullName evidence="7">MADF domain-containing protein</fullName>
    </recommendedName>
</protein>
<dbReference type="GO" id="GO:0005634">
    <property type="term" value="C:nucleus"/>
    <property type="evidence" value="ECO:0007669"/>
    <property type="project" value="UniProtKB-SubCell"/>
</dbReference>
<dbReference type="Pfam" id="PF10545">
    <property type="entry name" value="MADF_DNA_bdg"/>
    <property type="match status" value="1"/>
</dbReference>
<keyword evidence="1" id="KW-0539">Nucleus</keyword>
<dbReference type="InterPro" id="IPR006578">
    <property type="entry name" value="MADF-dom"/>
</dbReference>
<evidence type="ECO:0000256" key="2">
    <source>
        <dbReference type="SAM" id="MobiDB-lite"/>
    </source>
</evidence>
<gene>
    <name evidence="5" type="ORF">SK128_023261</name>
</gene>
<reference evidence="5 6" key="1">
    <citation type="submission" date="2023-11" db="EMBL/GenBank/DDBJ databases">
        <title>Halocaridina rubra genome assembly.</title>
        <authorList>
            <person name="Smith C."/>
        </authorList>
    </citation>
    <scope>NUCLEOTIDE SEQUENCE [LARGE SCALE GENOMIC DNA]</scope>
    <source>
        <strain evidence="5">EP-1</strain>
        <tissue evidence="5">Whole</tissue>
    </source>
</reference>
<dbReference type="PANTHER" id="PTHR21505">
    <property type="entry name" value="MADF DOMAIN-CONTAINING PROTEIN-RELATED"/>
    <property type="match status" value="1"/>
</dbReference>
<comment type="subcellular location">
    <subcellularLocation>
        <location evidence="1">Nucleus</location>
    </subcellularLocation>
</comment>
<dbReference type="AlphaFoldDB" id="A0AAN8ZYI5"/>
<feature type="region of interest" description="Disordered" evidence="2">
    <location>
        <begin position="131"/>
        <end position="187"/>
    </location>
</feature>
<feature type="compositionally biased region" description="Acidic residues" evidence="2">
    <location>
        <begin position="339"/>
        <end position="349"/>
    </location>
</feature>